<gene>
    <name evidence="1" type="ORF">SAMN04488700_1708</name>
</gene>
<sequence length="91" mass="10531">MNQGNIEDLTEDEIKELQACSDLIFVETDINGFFEVKVKIPTEMFPTDVFYTKEAIGDFLMSKFKLSIMIESNDGKFIYQPNRLGKRIIID</sequence>
<protein>
    <submittedName>
        <fullName evidence="1">Uncharacterized protein</fullName>
    </submittedName>
</protein>
<accession>A0A1X7NAX3</accession>
<name>A0A1X7NAX3_9LACT</name>
<keyword evidence="2" id="KW-1185">Reference proteome</keyword>
<dbReference type="AlphaFoldDB" id="A0A1X7NAX3"/>
<reference evidence="1 2" key="1">
    <citation type="submission" date="2017-04" db="EMBL/GenBank/DDBJ databases">
        <authorList>
            <person name="Afonso C.L."/>
            <person name="Miller P.J."/>
            <person name="Scott M.A."/>
            <person name="Spackman E."/>
            <person name="Goraichik I."/>
            <person name="Dimitrov K.M."/>
            <person name="Suarez D.L."/>
            <person name="Swayne D.E."/>
        </authorList>
    </citation>
    <scope>NUCLEOTIDE SEQUENCE [LARGE SCALE GENOMIC DNA]</scope>
    <source>
        <strain evidence="1 2">LMG26642</strain>
    </source>
</reference>
<dbReference type="Proteomes" id="UP000193435">
    <property type="component" value="Unassembled WGS sequence"/>
</dbReference>
<evidence type="ECO:0000313" key="1">
    <source>
        <dbReference type="EMBL" id="SMH34756.1"/>
    </source>
</evidence>
<dbReference type="STRING" id="1073423.SAMN04488700_1708"/>
<dbReference type="RefSeq" id="WP_085559829.1">
    <property type="nucleotide sequence ID" value="NZ_FOAH01000005.1"/>
</dbReference>
<dbReference type="OrthoDB" id="2156835at2"/>
<dbReference type="EMBL" id="FXBJ01000002">
    <property type="protein sequence ID" value="SMH34756.1"/>
    <property type="molecule type" value="Genomic_DNA"/>
</dbReference>
<organism evidence="1 2">
    <name type="scientific">Carnobacterium iners</name>
    <dbReference type="NCBI Taxonomy" id="1073423"/>
    <lineage>
        <taxon>Bacteria</taxon>
        <taxon>Bacillati</taxon>
        <taxon>Bacillota</taxon>
        <taxon>Bacilli</taxon>
        <taxon>Lactobacillales</taxon>
        <taxon>Carnobacteriaceae</taxon>
        <taxon>Carnobacterium</taxon>
    </lineage>
</organism>
<proteinExistence type="predicted"/>
<evidence type="ECO:0000313" key="2">
    <source>
        <dbReference type="Proteomes" id="UP000193435"/>
    </source>
</evidence>